<dbReference type="InterPro" id="IPR039421">
    <property type="entry name" value="Type_1_exporter"/>
</dbReference>
<reference evidence="9 10" key="1">
    <citation type="submission" date="2021-01" db="EMBL/GenBank/DDBJ databases">
        <title>Brevundimonas vitis sp. nov., an bacterium isolated from grape (Vitis vinifera).</title>
        <authorList>
            <person name="Jiang L."/>
            <person name="Lee J."/>
        </authorList>
    </citation>
    <scope>NUCLEOTIDE SEQUENCE [LARGE SCALE GENOMIC DNA]</scope>
    <source>
        <strain evidence="9 10">GRTSA-9</strain>
    </source>
</reference>
<dbReference type="InterPro" id="IPR011527">
    <property type="entry name" value="ABC1_TM_dom"/>
</dbReference>
<keyword evidence="5" id="KW-1133">Transmembrane helix</keyword>
<evidence type="ECO:0000256" key="3">
    <source>
        <dbReference type="ARBA" id="ARBA00022741"/>
    </source>
</evidence>
<evidence type="ECO:0000256" key="5">
    <source>
        <dbReference type="ARBA" id="ARBA00022989"/>
    </source>
</evidence>
<dbReference type="PROSITE" id="PS50893">
    <property type="entry name" value="ABC_TRANSPORTER_2"/>
    <property type="match status" value="1"/>
</dbReference>
<organism evidence="9 10">
    <name type="scientific">Brevundimonas vitisensis</name>
    <dbReference type="NCBI Taxonomy" id="2800818"/>
    <lineage>
        <taxon>Bacteria</taxon>
        <taxon>Pseudomonadati</taxon>
        <taxon>Pseudomonadota</taxon>
        <taxon>Alphaproteobacteria</taxon>
        <taxon>Caulobacterales</taxon>
        <taxon>Caulobacteraceae</taxon>
        <taxon>Brevundimonas</taxon>
    </lineage>
</organism>
<evidence type="ECO:0000256" key="6">
    <source>
        <dbReference type="ARBA" id="ARBA00023136"/>
    </source>
</evidence>
<proteinExistence type="predicted"/>
<evidence type="ECO:0000256" key="2">
    <source>
        <dbReference type="ARBA" id="ARBA00022692"/>
    </source>
</evidence>
<evidence type="ECO:0000259" key="8">
    <source>
        <dbReference type="PROSITE" id="PS50929"/>
    </source>
</evidence>
<evidence type="ECO:0000256" key="4">
    <source>
        <dbReference type="ARBA" id="ARBA00022840"/>
    </source>
</evidence>
<evidence type="ECO:0000313" key="10">
    <source>
        <dbReference type="Proteomes" id="UP000595448"/>
    </source>
</evidence>
<gene>
    <name evidence="9" type="ORF">JIP62_14885</name>
</gene>
<evidence type="ECO:0000313" key="9">
    <source>
        <dbReference type="EMBL" id="QQQ20164.1"/>
    </source>
</evidence>
<dbReference type="InterPro" id="IPR017871">
    <property type="entry name" value="ABC_transporter-like_CS"/>
</dbReference>
<keyword evidence="4 9" id="KW-0067">ATP-binding</keyword>
<dbReference type="SUPFAM" id="SSF52540">
    <property type="entry name" value="P-loop containing nucleoside triphosphate hydrolases"/>
    <property type="match status" value="1"/>
</dbReference>
<dbReference type="PROSITE" id="PS00211">
    <property type="entry name" value="ABC_TRANSPORTER_1"/>
    <property type="match status" value="1"/>
</dbReference>
<evidence type="ECO:0000259" key="7">
    <source>
        <dbReference type="PROSITE" id="PS50893"/>
    </source>
</evidence>
<feature type="domain" description="ABC transporter" evidence="7">
    <location>
        <begin position="288"/>
        <end position="519"/>
    </location>
</feature>
<keyword evidence="3" id="KW-0547">Nucleotide-binding</keyword>
<name>A0ABX7BRG2_9CAUL</name>
<dbReference type="InterPro" id="IPR036640">
    <property type="entry name" value="ABC1_TM_sf"/>
</dbReference>
<keyword evidence="10" id="KW-1185">Reference proteome</keyword>
<keyword evidence="6" id="KW-0472">Membrane</keyword>
<comment type="subcellular location">
    <subcellularLocation>
        <location evidence="1">Cell membrane</location>
        <topology evidence="1">Multi-pass membrane protein</topology>
    </subcellularLocation>
</comment>
<dbReference type="PROSITE" id="PS50929">
    <property type="entry name" value="ABC_TM1F"/>
    <property type="match status" value="1"/>
</dbReference>
<dbReference type="SMART" id="SM00382">
    <property type="entry name" value="AAA"/>
    <property type="match status" value="1"/>
</dbReference>
<dbReference type="PANTHER" id="PTHR24221:SF654">
    <property type="entry name" value="ATP-BINDING CASSETTE SUB-FAMILY B MEMBER 6"/>
    <property type="match status" value="1"/>
</dbReference>
<dbReference type="InterPro" id="IPR003593">
    <property type="entry name" value="AAA+_ATPase"/>
</dbReference>
<dbReference type="InterPro" id="IPR003439">
    <property type="entry name" value="ABC_transporter-like_ATP-bd"/>
</dbReference>
<sequence>MAAVALLGLSGWFITGAALAGAAGAGAVATFNYLTPSATIRLFAILRTVSRYLERVAGHEAALAALSRLRPALFRALAKSPPQTALALSAGEASARLVEDVDAIQTLFIRRSAPFALGAGAAVSVGLAALTHPFCAVVIATVMALSVRGGLSIARRHAEPAGRATQTALGRLKDVSSSLAAAVPELRAYGLEAWAEASVAQEADALERARHGVRVAEGQMQAWQSACLAVGTVGALATAVLGGATSPMAALAALVAVTGVEATGGLVQALLQSGSARAALDRLDELPVQDEDVVGRGKPVGARVGVAGLDLDLVPPMRLGLARVSGCGKTSLLERLMRLRPPLPGELRLGGAPVEAADTDMVRDRFAYAAQKVSLLDGSVRQNLALARAEATEAEMWSALEDAVLAARVRESGQGLDMPIGSGGDRLSGGERRRLSLARAYLRPASWLVLDEPTEGLDAATEEQVLRRLDARLRATGQGLIMVSHRAAGLTLCDRVVLVEGQDTSGALRLRLRGGQRELA</sequence>
<keyword evidence="2" id="KW-0812">Transmembrane</keyword>
<dbReference type="Proteomes" id="UP000595448">
    <property type="component" value="Chromosome"/>
</dbReference>
<dbReference type="EMBL" id="CP067977">
    <property type="protein sequence ID" value="QQQ20164.1"/>
    <property type="molecule type" value="Genomic_DNA"/>
</dbReference>
<dbReference type="Gene3D" id="1.20.1560.10">
    <property type="entry name" value="ABC transporter type 1, transmembrane domain"/>
    <property type="match status" value="1"/>
</dbReference>
<evidence type="ECO:0000256" key="1">
    <source>
        <dbReference type="ARBA" id="ARBA00004651"/>
    </source>
</evidence>
<feature type="domain" description="ABC transmembrane type-1" evidence="8">
    <location>
        <begin position="1"/>
        <end position="258"/>
    </location>
</feature>
<accession>A0ABX7BRG2</accession>
<dbReference type="Pfam" id="PF00005">
    <property type="entry name" value="ABC_tran"/>
    <property type="match status" value="1"/>
</dbReference>
<dbReference type="SUPFAM" id="SSF90123">
    <property type="entry name" value="ABC transporter transmembrane region"/>
    <property type="match status" value="1"/>
</dbReference>
<protein>
    <submittedName>
        <fullName evidence="9">ATP-binding cassette domain-containing protein</fullName>
    </submittedName>
</protein>
<dbReference type="PANTHER" id="PTHR24221">
    <property type="entry name" value="ATP-BINDING CASSETTE SUB-FAMILY B"/>
    <property type="match status" value="1"/>
</dbReference>
<dbReference type="InterPro" id="IPR027417">
    <property type="entry name" value="P-loop_NTPase"/>
</dbReference>
<dbReference type="GO" id="GO:0005524">
    <property type="term" value="F:ATP binding"/>
    <property type="evidence" value="ECO:0007669"/>
    <property type="project" value="UniProtKB-KW"/>
</dbReference>
<dbReference type="Gene3D" id="3.40.50.300">
    <property type="entry name" value="P-loop containing nucleotide triphosphate hydrolases"/>
    <property type="match status" value="1"/>
</dbReference>